<organismHost>
    <name type="scientific">Lithobates sylvaticus</name>
    <name type="common">Wood frog</name>
    <name type="synonym">Rana sylvatica</name>
    <dbReference type="NCBI Taxonomy" id="45438"/>
</organismHost>
<evidence type="ECO:0000256" key="1">
    <source>
        <dbReference type="SAM" id="MobiDB-lite"/>
    </source>
</evidence>
<dbReference type="InterPro" id="IPR003360">
    <property type="entry name" value="US22-like"/>
</dbReference>
<gene>
    <name evidence="2" type="ORF">007</name>
</gene>
<organismHost>
    <name type="scientific">Oophaga pumilio</name>
    <name type="common">strawberry poison frog</name>
    <dbReference type="NCBI Taxonomy" id="51950"/>
</organismHost>
<reference evidence="2 3" key="1">
    <citation type="journal article" date="2019" name="J. Virol.">
        <title>Frog virus 3 genomes reveal prevalent recombination between Ranavirus lineages and their origin in Canada.</title>
        <authorList>
            <person name="Vilaca S.T."/>
            <person name="Bienentreu J.F."/>
            <person name="Brunetti C.R."/>
            <person name="Lesbarreres D."/>
            <person name="Murray D.L."/>
            <person name="Kyle C.J."/>
        </authorList>
    </citation>
    <scope>NUCLEOTIDE SEQUENCE [LARGE SCALE GENOMIC DNA]</scope>
    <source>
        <strain evidence="2 3">Z582</strain>
    </source>
</reference>
<dbReference type="EMBL" id="MK959609">
    <property type="protein sequence ID" value="QDZ44840.1"/>
    <property type="molecule type" value="Genomic_DNA"/>
</dbReference>
<organismHost>
    <name type="scientific">Lithobates pipiens</name>
    <name type="common">Northern leopard frog</name>
    <name type="synonym">Rana pipiens</name>
    <dbReference type="NCBI Taxonomy" id="8404"/>
</organismHost>
<accession>A0A5B8P2K9</accession>
<protein>
    <submittedName>
        <fullName evidence="2">ORF 6.5</fullName>
    </submittedName>
</protein>
<feature type="region of interest" description="Disordered" evidence="1">
    <location>
        <begin position="1"/>
        <end position="41"/>
    </location>
</feature>
<evidence type="ECO:0000313" key="3">
    <source>
        <dbReference type="Proteomes" id="UP000321394"/>
    </source>
</evidence>
<organismHost>
    <name type="scientific">Notophthalmus viridescens</name>
    <name type="common">Eastern newt</name>
    <name type="synonym">Triturus viridescens</name>
    <dbReference type="NCBI Taxonomy" id="8316"/>
</organismHost>
<organismHost>
    <name type="scientific">Dryophytes versicolor</name>
    <name type="common">chameleon treefrog</name>
    <dbReference type="NCBI Taxonomy" id="30343"/>
</organismHost>
<feature type="compositionally biased region" description="Basic residues" evidence="1">
    <location>
        <begin position="1"/>
        <end position="10"/>
    </location>
</feature>
<dbReference type="Proteomes" id="UP000321394">
    <property type="component" value="Segment"/>
</dbReference>
<name>A0A5B8P2K9_FRG3V</name>
<dbReference type="Pfam" id="PF02393">
    <property type="entry name" value="US22"/>
    <property type="match status" value="1"/>
</dbReference>
<evidence type="ECO:0000313" key="2">
    <source>
        <dbReference type="EMBL" id="QDZ44840.1"/>
    </source>
</evidence>
<sequence length="231" mass="26823">MKKKINRRNSIKNGLHKPLINPTNGKLMIEDSPSPDSGHEQDLITFRSEGEALIQIQEKDPKNLEAISLFVQRHKNMSLPPWKNSNYFLRLCDLDGTDYMGQDYMQEAWEDLYLPKKTKMQVFGTLEYTQDVLHSVPCVILVGEDGCIYAYREEELQLIAKSLKEFVENGKSKVYKRYYYPDSSEEEDKSPPQDEEILKIRQRGRDFVNKGAPKFGAFLNSLPPRRESIKN</sequence>
<proteinExistence type="predicted"/>
<organism evidence="2 3">
    <name type="scientific">Frog virus 3</name>
    <name type="common">FV-3</name>
    <dbReference type="NCBI Taxonomy" id="10493"/>
    <lineage>
        <taxon>Viruses</taxon>
        <taxon>Varidnaviria</taxon>
        <taxon>Bamfordvirae</taxon>
        <taxon>Nucleocytoviricota</taxon>
        <taxon>Megaviricetes</taxon>
        <taxon>Pimascovirales</taxon>
        <taxon>Pimascovirales incertae sedis</taxon>
        <taxon>Iridoviridae</taxon>
        <taxon>Alphairidovirinae</taxon>
        <taxon>Ranavirus</taxon>
        <taxon>Ranavirus rana1</taxon>
    </lineage>
</organism>